<dbReference type="Gene3D" id="3.10.450.50">
    <property type="match status" value="1"/>
</dbReference>
<feature type="domain" description="DUF4440" evidence="1">
    <location>
        <begin position="10"/>
        <end position="106"/>
    </location>
</feature>
<evidence type="ECO:0000313" key="2">
    <source>
        <dbReference type="EMBL" id="GJE25789.1"/>
    </source>
</evidence>
<dbReference type="RefSeq" id="WP_238309761.1">
    <property type="nucleotide sequence ID" value="NZ_BPQV01000002.1"/>
</dbReference>
<name>A0ABQ4T5H6_METOR</name>
<organism evidence="2 3">
    <name type="scientific">Methylobacterium organophilum</name>
    <dbReference type="NCBI Taxonomy" id="410"/>
    <lineage>
        <taxon>Bacteria</taxon>
        <taxon>Pseudomonadati</taxon>
        <taxon>Pseudomonadota</taxon>
        <taxon>Alphaproteobacteria</taxon>
        <taxon>Hyphomicrobiales</taxon>
        <taxon>Methylobacteriaceae</taxon>
        <taxon>Methylobacterium</taxon>
    </lineage>
</organism>
<protein>
    <recommendedName>
        <fullName evidence="1">DUF4440 domain-containing protein</fullName>
    </recommendedName>
</protein>
<dbReference type="SUPFAM" id="SSF54427">
    <property type="entry name" value="NTF2-like"/>
    <property type="match status" value="1"/>
</dbReference>
<reference evidence="2" key="1">
    <citation type="journal article" date="2021" name="Front. Microbiol.">
        <title>Comprehensive Comparative Genomics and Phenotyping of Methylobacterium Species.</title>
        <authorList>
            <person name="Alessa O."/>
            <person name="Ogura Y."/>
            <person name="Fujitani Y."/>
            <person name="Takami H."/>
            <person name="Hayashi T."/>
            <person name="Sahin N."/>
            <person name="Tani A."/>
        </authorList>
    </citation>
    <scope>NUCLEOTIDE SEQUENCE</scope>
    <source>
        <strain evidence="2">NBRC 15689</strain>
    </source>
</reference>
<accession>A0ABQ4T5H6</accession>
<dbReference type="Pfam" id="PF14534">
    <property type="entry name" value="DUF4440"/>
    <property type="match status" value="1"/>
</dbReference>
<proteinExistence type="predicted"/>
<comment type="caution">
    <text evidence="2">The sequence shown here is derived from an EMBL/GenBank/DDBJ whole genome shotgun (WGS) entry which is preliminary data.</text>
</comment>
<sequence length="126" mass="14174">MDDDRVWSFEKSLWTGDADHYRELVDDACLMVLPQPPFVMSGRQAIEAVADTPRWTEVALSEGQIARPQEGLIVIAYHAKARRDGEAYEAHCTSTYRRLAHETWRVVQHQQTPPLVTAAPNEADGG</sequence>
<keyword evidence="3" id="KW-1185">Reference proteome</keyword>
<dbReference type="Proteomes" id="UP001055156">
    <property type="component" value="Unassembled WGS sequence"/>
</dbReference>
<dbReference type="InterPro" id="IPR032710">
    <property type="entry name" value="NTF2-like_dom_sf"/>
</dbReference>
<gene>
    <name evidence="2" type="ORF">LKMONMHP_0629</name>
</gene>
<evidence type="ECO:0000313" key="3">
    <source>
        <dbReference type="Proteomes" id="UP001055156"/>
    </source>
</evidence>
<dbReference type="EMBL" id="BPQV01000002">
    <property type="protein sequence ID" value="GJE25789.1"/>
    <property type="molecule type" value="Genomic_DNA"/>
</dbReference>
<reference evidence="2" key="2">
    <citation type="submission" date="2021-08" db="EMBL/GenBank/DDBJ databases">
        <authorList>
            <person name="Tani A."/>
            <person name="Ola A."/>
            <person name="Ogura Y."/>
            <person name="Katsura K."/>
            <person name="Hayashi T."/>
        </authorList>
    </citation>
    <scope>NUCLEOTIDE SEQUENCE</scope>
    <source>
        <strain evidence="2">NBRC 15689</strain>
    </source>
</reference>
<evidence type="ECO:0000259" key="1">
    <source>
        <dbReference type="Pfam" id="PF14534"/>
    </source>
</evidence>
<dbReference type="InterPro" id="IPR027843">
    <property type="entry name" value="DUF4440"/>
</dbReference>